<gene>
    <name evidence="9" type="ORF">UCRPA7_1184</name>
</gene>
<dbReference type="Gene3D" id="1.10.630.10">
    <property type="entry name" value="Cytochrome P450"/>
    <property type="match status" value="1"/>
</dbReference>
<evidence type="ECO:0000256" key="5">
    <source>
        <dbReference type="ARBA" id="ARBA00023002"/>
    </source>
</evidence>
<keyword evidence="4 8" id="KW-0479">Metal-binding</keyword>
<dbReference type="GO" id="GO:0004497">
    <property type="term" value="F:monooxygenase activity"/>
    <property type="evidence" value="ECO:0007669"/>
    <property type="project" value="UniProtKB-KW"/>
</dbReference>
<accession>R8BVB8</accession>
<comment type="similarity">
    <text evidence="3">Belongs to the cytochrome P450 family.</text>
</comment>
<dbReference type="GO" id="GO:0020037">
    <property type="term" value="F:heme binding"/>
    <property type="evidence" value="ECO:0007669"/>
    <property type="project" value="InterPro"/>
</dbReference>
<dbReference type="InterPro" id="IPR036396">
    <property type="entry name" value="Cyt_P450_sf"/>
</dbReference>
<reference evidence="10" key="1">
    <citation type="journal article" date="2013" name="Genome Announc.">
        <title>Draft genome sequence of the ascomycete Phaeoacremonium aleophilum strain UCR-PA7, a causal agent of the esca disease complex in grapevines.</title>
        <authorList>
            <person name="Blanco-Ulate B."/>
            <person name="Rolshausen P."/>
            <person name="Cantu D."/>
        </authorList>
    </citation>
    <scope>NUCLEOTIDE SEQUENCE [LARGE SCALE GENOMIC DNA]</scope>
    <source>
        <strain evidence="10">UCR-PA7</strain>
    </source>
</reference>
<name>R8BVB8_PHAM7</name>
<dbReference type="CDD" id="cd11041">
    <property type="entry name" value="CYP503A1-like"/>
    <property type="match status" value="1"/>
</dbReference>
<dbReference type="InterPro" id="IPR001128">
    <property type="entry name" value="Cyt_P450"/>
</dbReference>
<dbReference type="PANTHER" id="PTHR46206:SF6">
    <property type="entry name" value="CYTOCHROME P450 MONOOXYGENASE AN1598-RELATED"/>
    <property type="match status" value="1"/>
</dbReference>
<dbReference type="Pfam" id="PF00067">
    <property type="entry name" value="p450"/>
    <property type="match status" value="1"/>
</dbReference>
<feature type="binding site" description="axial binding residue" evidence="8">
    <location>
        <position position="208"/>
    </location>
    <ligand>
        <name>heme</name>
        <dbReference type="ChEBI" id="CHEBI:30413"/>
    </ligand>
    <ligandPart>
        <name>Fe</name>
        <dbReference type="ChEBI" id="CHEBI:18248"/>
    </ligandPart>
</feature>
<keyword evidence="8" id="KW-0349">Heme</keyword>
<dbReference type="OrthoDB" id="1844152at2759"/>
<comment type="subcellular location">
    <subcellularLocation>
        <location evidence="2">Membrane</location>
        <topology evidence="2">Single-pass membrane protein</topology>
    </subcellularLocation>
</comment>
<comment type="cofactor">
    <cofactor evidence="1 8">
        <name>heme</name>
        <dbReference type="ChEBI" id="CHEBI:30413"/>
    </cofactor>
</comment>
<dbReference type="RefSeq" id="XP_007911962.1">
    <property type="nucleotide sequence ID" value="XM_007913771.1"/>
</dbReference>
<evidence type="ECO:0000313" key="10">
    <source>
        <dbReference type="Proteomes" id="UP000014074"/>
    </source>
</evidence>
<organism evidence="9 10">
    <name type="scientific">Phaeoacremonium minimum (strain UCR-PA7)</name>
    <name type="common">Esca disease fungus</name>
    <name type="synonym">Togninia minima</name>
    <dbReference type="NCBI Taxonomy" id="1286976"/>
    <lineage>
        <taxon>Eukaryota</taxon>
        <taxon>Fungi</taxon>
        <taxon>Dikarya</taxon>
        <taxon>Ascomycota</taxon>
        <taxon>Pezizomycotina</taxon>
        <taxon>Sordariomycetes</taxon>
        <taxon>Sordariomycetidae</taxon>
        <taxon>Togniniales</taxon>
        <taxon>Togniniaceae</taxon>
        <taxon>Phaeoacremonium</taxon>
    </lineage>
</organism>
<sequence>MSYLVRPTVEQAVREVQDKAKINTKGENKTTFVKLLVQRYKPGELRVDQVVRDIITASFESTPTTAASLYWMLTELLIRPELVEELREEVLGVLDQNGKLPQTQLTELPKLDSFMRESARINTFHYLGLSRILQEPVQFSIGPQLPKGTIVCVDQDHIHSSAALYPDPDTFDALRFYHLRRQPGQETRHQYTNNGPELLTWGDGPQVCPGRVFAGNTIKILLAHLLLDYDIQLLAGASKPERLSLPNGSVQPDLSVKMMIRERLA</sequence>
<dbReference type="GO" id="GO:0005506">
    <property type="term" value="F:iron ion binding"/>
    <property type="evidence" value="ECO:0007669"/>
    <property type="project" value="InterPro"/>
</dbReference>
<evidence type="ECO:0000256" key="8">
    <source>
        <dbReference type="PIRSR" id="PIRSR602403-1"/>
    </source>
</evidence>
<dbReference type="PRINTS" id="PR00465">
    <property type="entry name" value="EP450IV"/>
</dbReference>
<evidence type="ECO:0000256" key="6">
    <source>
        <dbReference type="ARBA" id="ARBA00023004"/>
    </source>
</evidence>
<dbReference type="EMBL" id="KB932835">
    <property type="protein sequence ID" value="EOO03293.1"/>
    <property type="molecule type" value="Genomic_DNA"/>
</dbReference>
<dbReference type="HOGENOM" id="CLU_022195_1_2_1"/>
<dbReference type="KEGG" id="tmn:UCRPA7_1184"/>
<dbReference type="GO" id="GO:0016020">
    <property type="term" value="C:membrane"/>
    <property type="evidence" value="ECO:0007669"/>
    <property type="project" value="UniProtKB-SubCell"/>
</dbReference>
<keyword evidence="5" id="KW-0560">Oxidoreductase</keyword>
<dbReference type="InterPro" id="IPR002403">
    <property type="entry name" value="Cyt_P450_E_grp-IV"/>
</dbReference>
<dbReference type="SUPFAM" id="SSF48264">
    <property type="entry name" value="Cytochrome P450"/>
    <property type="match status" value="1"/>
</dbReference>
<proteinExistence type="inferred from homology"/>
<evidence type="ECO:0000313" key="9">
    <source>
        <dbReference type="EMBL" id="EOO03293.1"/>
    </source>
</evidence>
<dbReference type="GeneID" id="19321310"/>
<keyword evidence="10" id="KW-1185">Reference proteome</keyword>
<protein>
    <submittedName>
        <fullName evidence="9">Putative cytochrome p450 oxidoreductase protein</fullName>
    </submittedName>
</protein>
<evidence type="ECO:0000256" key="2">
    <source>
        <dbReference type="ARBA" id="ARBA00004167"/>
    </source>
</evidence>
<evidence type="ECO:0000256" key="7">
    <source>
        <dbReference type="ARBA" id="ARBA00023033"/>
    </source>
</evidence>
<keyword evidence="7" id="KW-0503">Monooxygenase</keyword>
<dbReference type="eggNOG" id="KOG0157">
    <property type="taxonomic scope" value="Eukaryota"/>
</dbReference>
<evidence type="ECO:0000256" key="4">
    <source>
        <dbReference type="ARBA" id="ARBA00022723"/>
    </source>
</evidence>
<dbReference type="Proteomes" id="UP000014074">
    <property type="component" value="Unassembled WGS sequence"/>
</dbReference>
<keyword evidence="6 8" id="KW-0408">Iron</keyword>
<dbReference type="GO" id="GO:0016705">
    <property type="term" value="F:oxidoreductase activity, acting on paired donors, with incorporation or reduction of molecular oxygen"/>
    <property type="evidence" value="ECO:0007669"/>
    <property type="project" value="InterPro"/>
</dbReference>
<evidence type="ECO:0000256" key="1">
    <source>
        <dbReference type="ARBA" id="ARBA00001971"/>
    </source>
</evidence>
<dbReference type="PANTHER" id="PTHR46206">
    <property type="entry name" value="CYTOCHROME P450"/>
    <property type="match status" value="1"/>
</dbReference>
<evidence type="ECO:0000256" key="3">
    <source>
        <dbReference type="ARBA" id="ARBA00010617"/>
    </source>
</evidence>
<dbReference type="AlphaFoldDB" id="R8BVB8"/>